<dbReference type="eggNOG" id="COG0457">
    <property type="taxonomic scope" value="Bacteria"/>
</dbReference>
<keyword evidence="4" id="KW-1133">Transmembrane helix</keyword>
<accession>K9VU72</accession>
<evidence type="ECO:0000256" key="3">
    <source>
        <dbReference type="PROSITE-ProRule" id="PRU00339"/>
    </source>
</evidence>
<proteinExistence type="predicted"/>
<dbReference type="KEGG" id="cep:Cri9333_0719"/>
<feature type="transmembrane region" description="Helical" evidence="4">
    <location>
        <begin position="12"/>
        <end position="32"/>
    </location>
</feature>
<dbReference type="SUPFAM" id="SSF48452">
    <property type="entry name" value="TPR-like"/>
    <property type="match status" value="1"/>
</dbReference>
<dbReference type="HOGENOM" id="CLU_003728_11_2_3"/>
<dbReference type="GO" id="GO:0009279">
    <property type="term" value="C:cell outer membrane"/>
    <property type="evidence" value="ECO:0007669"/>
    <property type="project" value="TreeGrafter"/>
</dbReference>
<dbReference type="InterPro" id="IPR011990">
    <property type="entry name" value="TPR-like_helical_dom_sf"/>
</dbReference>
<keyword evidence="1" id="KW-0677">Repeat</keyword>
<dbReference type="Pfam" id="PF13424">
    <property type="entry name" value="TPR_12"/>
    <property type="match status" value="1"/>
</dbReference>
<keyword evidence="2 3" id="KW-0802">TPR repeat</keyword>
<dbReference type="InterPro" id="IPR019734">
    <property type="entry name" value="TPR_rpt"/>
</dbReference>
<keyword evidence="4" id="KW-0472">Membrane</keyword>
<dbReference type="SMART" id="SM00028">
    <property type="entry name" value="TPR"/>
    <property type="match status" value="4"/>
</dbReference>
<evidence type="ECO:0000313" key="6">
    <source>
        <dbReference type="Proteomes" id="UP000010472"/>
    </source>
</evidence>
<dbReference type="EMBL" id="CP003620">
    <property type="protein sequence ID" value="AFZ11648.1"/>
    <property type="molecule type" value="Genomic_DNA"/>
</dbReference>
<dbReference type="PROSITE" id="PS50293">
    <property type="entry name" value="TPR_REGION"/>
    <property type="match status" value="1"/>
</dbReference>
<dbReference type="Proteomes" id="UP000010472">
    <property type="component" value="Chromosome"/>
</dbReference>
<dbReference type="PANTHER" id="PTHR44858">
    <property type="entry name" value="TETRATRICOPEPTIDE REPEAT PROTEIN 6"/>
    <property type="match status" value="1"/>
</dbReference>
<feature type="repeat" description="TPR" evidence="3">
    <location>
        <begin position="89"/>
        <end position="122"/>
    </location>
</feature>
<feature type="repeat" description="TPR" evidence="3">
    <location>
        <begin position="128"/>
        <end position="161"/>
    </location>
</feature>
<sequence length="232" mass="26490">MDSRRNIELCKFLVYIAIGITPVILELTQSAYSSIPLPSPEPSIMQSEQSERSAKELYNEGQRLHLNGRDYLRAIEYYNQAIRLNPNFGNAYLDRGFARIQLKEYREAIKDFTRAMELELEYPDTNFPEAYYGRGVAYAGIGDYQKAIDNFNQAINLDSAAEFEGTRSVDFTGGEQDLKFRLATAYYSRGIAKAQKDRPGAIRDLQRSAKLFSDLGARSDYQKVQNFLKKLS</sequence>
<reference evidence="5 6" key="1">
    <citation type="submission" date="2012-06" db="EMBL/GenBank/DDBJ databases">
        <title>Finished chromosome of genome of Crinalium epipsammum PCC 9333.</title>
        <authorList>
            <consortium name="US DOE Joint Genome Institute"/>
            <person name="Gugger M."/>
            <person name="Coursin T."/>
            <person name="Rippka R."/>
            <person name="Tandeau De Marsac N."/>
            <person name="Huntemann M."/>
            <person name="Wei C.-L."/>
            <person name="Han J."/>
            <person name="Detter J.C."/>
            <person name="Han C."/>
            <person name="Tapia R."/>
            <person name="Davenport K."/>
            <person name="Daligault H."/>
            <person name="Erkkila T."/>
            <person name="Gu W."/>
            <person name="Munk A.C.C."/>
            <person name="Teshima H."/>
            <person name="Xu Y."/>
            <person name="Chain P."/>
            <person name="Chen A."/>
            <person name="Krypides N."/>
            <person name="Mavromatis K."/>
            <person name="Markowitz V."/>
            <person name="Szeto E."/>
            <person name="Ivanova N."/>
            <person name="Mikhailova N."/>
            <person name="Ovchinnikova G."/>
            <person name="Pagani I."/>
            <person name="Pati A."/>
            <person name="Goodwin L."/>
            <person name="Peters L."/>
            <person name="Pitluck S."/>
            <person name="Woyke T."/>
            <person name="Kerfeld C."/>
        </authorList>
    </citation>
    <scope>NUCLEOTIDE SEQUENCE [LARGE SCALE GENOMIC DNA]</scope>
    <source>
        <strain evidence="5 6">PCC 9333</strain>
    </source>
</reference>
<dbReference type="STRING" id="1173022.Cri9333_0719"/>
<name>K9VU72_9CYAN</name>
<dbReference type="Gene3D" id="1.25.40.10">
    <property type="entry name" value="Tetratricopeptide repeat domain"/>
    <property type="match status" value="2"/>
</dbReference>
<dbReference type="PROSITE" id="PS50005">
    <property type="entry name" value="TPR"/>
    <property type="match status" value="3"/>
</dbReference>
<dbReference type="AlphaFoldDB" id="K9VU72"/>
<evidence type="ECO:0000256" key="4">
    <source>
        <dbReference type="SAM" id="Phobius"/>
    </source>
</evidence>
<protein>
    <submittedName>
        <fullName evidence="5">Tetratricopeptide TPR_1 repeat-containing protein</fullName>
    </submittedName>
</protein>
<feature type="repeat" description="TPR" evidence="3">
    <location>
        <begin position="55"/>
        <end position="88"/>
    </location>
</feature>
<dbReference type="InterPro" id="IPR050498">
    <property type="entry name" value="Ycf3"/>
</dbReference>
<dbReference type="PANTHER" id="PTHR44858:SF1">
    <property type="entry name" value="UDP-N-ACETYLGLUCOSAMINE--PEPTIDE N-ACETYLGLUCOSAMINYLTRANSFERASE SPINDLY-RELATED"/>
    <property type="match status" value="1"/>
</dbReference>
<keyword evidence="6" id="KW-1185">Reference proteome</keyword>
<evidence type="ECO:0000313" key="5">
    <source>
        <dbReference type="EMBL" id="AFZ11648.1"/>
    </source>
</evidence>
<dbReference type="Pfam" id="PF13181">
    <property type="entry name" value="TPR_8"/>
    <property type="match status" value="1"/>
</dbReference>
<organism evidence="5 6">
    <name type="scientific">Crinalium epipsammum PCC 9333</name>
    <dbReference type="NCBI Taxonomy" id="1173022"/>
    <lineage>
        <taxon>Bacteria</taxon>
        <taxon>Bacillati</taxon>
        <taxon>Cyanobacteriota</taxon>
        <taxon>Cyanophyceae</taxon>
        <taxon>Gomontiellales</taxon>
        <taxon>Gomontiellaceae</taxon>
        <taxon>Crinalium</taxon>
    </lineage>
</organism>
<evidence type="ECO:0000256" key="2">
    <source>
        <dbReference type="ARBA" id="ARBA00022803"/>
    </source>
</evidence>
<dbReference type="OrthoDB" id="556371at2"/>
<evidence type="ECO:0000256" key="1">
    <source>
        <dbReference type="ARBA" id="ARBA00022737"/>
    </source>
</evidence>
<gene>
    <name evidence="5" type="ORF">Cri9333_0719</name>
</gene>
<keyword evidence="4" id="KW-0812">Transmembrane</keyword>
<dbReference type="GO" id="GO:0046813">
    <property type="term" value="P:receptor-mediated virion attachment to host cell"/>
    <property type="evidence" value="ECO:0007669"/>
    <property type="project" value="TreeGrafter"/>
</dbReference>